<dbReference type="PROSITE" id="PS51819">
    <property type="entry name" value="VOC"/>
    <property type="match status" value="1"/>
</dbReference>
<name>A0ABU6EYJ1_9ACTN</name>
<dbReference type="InterPro" id="IPR052164">
    <property type="entry name" value="Anthracycline_SecMetBiosynth"/>
</dbReference>
<organism evidence="2 3">
    <name type="scientific">Streptomyces endophyticus</name>
    <dbReference type="NCBI Taxonomy" id="714166"/>
    <lineage>
        <taxon>Bacteria</taxon>
        <taxon>Bacillati</taxon>
        <taxon>Actinomycetota</taxon>
        <taxon>Actinomycetes</taxon>
        <taxon>Kitasatosporales</taxon>
        <taxon>Streptomycetaceae</taxon>
        <taxon>Streptomyces</taxon>
    </lineage>
</organism>
<gene>
    <name evidence="2" type="ORF">OKJ99_04725</name>
</gene>
<keyword evidence="3" id="KW-1185">Reference proteome</keyword>
<dbReference type="Pfam" id="PF00903">
    <property type="entry name" value="Glyoxalase"/>
    <property type="match status" value="1"/>
</dbReference>
<dbReference type="InterPro" id="IPR029068">
    <property type="entry name" value="Glyas_Bleomycin-R_OHBP_Dase"/>
</dbReference>
<dbReference type="EMBL" id="JAOZYC010000022">
    <property type="protein sequence ID" value="MEB8336819.1"/>
    <property type="molecule type" value="Genomic_DNA"/>
</dbReference>
<feature type="domain" description="VOC" evidence="1">
    <location>
        <begin position="4"/>
        <end position="113"/>
    </location>
</feature>
<evidence type="ECO:0000313" key="3">
    <source>
        <dbReference type="Proteomes" id="UP001354931"/>
    </source>
</evidence>
<dbReference type="InterPro" id="IPR037523">
    <property type="entry name" value="VOC_core"/>
</dbReference>
<accession>A0ABU6EYJ1</accession>
<evidence type="ECO:0000259" key="1">
    <source>
        <dbReference type="PROSITE" id="PS51819"/>
    </source>
</evidence>
<comment type="caution">
    <text evidence="2">The sequence shown here is derived from an EMBL/GenBank/DDBJ whole genome shotgun (WGS) entry which is preliminary data.</text>
</comment>
<dbReference type="InterPro" id="IPR004360">
    <property type="entry name" value="Glyas_Fos-R_dOase_dom"/>
</dbReference>
<dbReference type="RefSeq" id="WP_326014459.1">
    <property type="nucleotide sequence ID" value="NZ_JAOZYC010000022.1"/>
</dbReference>
<dbReference type="Proteomes" id="UP001354931">
    <property type="component" value="Unassembled WGS sequence"/>
</dbReference>
<proteinExistence type="predicted"/>
<dbReference type="Gene3D" id="3.10.180.10">
    <property type="entry name" value="2,3-Dihydroxybiphenyl 1,2-Dioxygenase, domain 1"/>
    <property type="match status" value="1"/>
</dbReference>
<sequence length="114" mass="11993">MTSGQHTIITPVRDLAAAKAVYTRLLGVEPSSDEAYYVGYDVAGQHFGLNPAGHQQGMTGPVGYWTVDDIQGMVTSLVESGAEVIQDVTEVGPGRRIASLKDADGNVFGVLQDG</sequence>
<evidence type="ECO:0000313" key="2">
    <source>
        <dbReference type="EMBL" id="MEB8336819.1"/>
    </source>
</evidence>
<dbReference type="PANTHER" id="PTHR33993">
    <property type="entry name" value="GLYOXALASE-RELATED"/>
    <property type="match status" value="1"/>
</dbReference>
<dbReference type="SUPFAM" id="SSF54593">
    <property type="entry name" value="Glyoxalase/Bleomycin resistance protein/Dihydroxybiphenyl dioxygenase"/>
    <property type="match status" value="1"/>
</dbReference>
<reference evidence="2 3" key="1">
    <citation type="submission" date="2022-10" db="EMBL/GenBank/DDBJ databases">
        <authorList>
            <person name="Xie J."/>
            <person name="Shen N."/>
        </authorList>
    </citation>
    <scope>NUCLEOTIDE SEQUENCE [LARGE SCALE GENOMIC DNA]</scope>
    <source>
        <strain evidence="2 3">YIM65594</strain>
    </source>
</reference>
<protein>
    <submittedName>
        <fullName evidence="2">Glyoxalase</fullName>
    </submittedName>
</protein>